<protein>
    <submittedName>
        <fullName evidence="2">Uncharacterized protein</fullName>
    </submittedName>
</protein>
<evidence type="ECO:0000256" key="1">
    <source>
        <dbReference type="SAM" id="MobiDB-lite"/>
    </source>
</evidence>
<feature type="region of interest" description="Disordered" evidence="1">
    <location>
        <begin position="301"/>
        <end position="332"/>
    </location>
</feature>
<comment type="caution">
    <text evidence="2">The sequence shown here is derived from an EMBL/GenBank/DDBJ whole genome shotgun (WGS) entry which is preliminary data.</text>
</comment>
<accession>A0ABP0HX14</accession>
<sequence length="724" mass="80782">MASLTESKAHFEQRAKEIGLTDGMLLCLQTADVRTMGTMAYAHGQPGQATTDRDFQDWATNMAGRAPTIGELACLRRLHFECQTLVLASLREQVTNPEQAMNRKIPEAERDARMATLRASLPGLTIEGPLEPSHVLLQLCSSQREQNQLAYIAPEKCVSRMHEVTTSKTPNKQLALEAERLVIKEASSVPDEAAHSALQVLEALKRRGLGYVFADSVTWRAYDRYLHTLFAHLHRDPPKGFARCSVSQLVAADKMVFQVMIEKGVKPKRSTGGDCAMDTELLEALHSYQVSFGLMPLPAKAEKEKEKEKKKTEVPKNAFDKNAKGKGKGKGKAGVRQRFFKIPQAIYQKGGVAETPAGESRAHVHEPWGLVQHGPAQGNFATALETAYPPALALHIAIAFVEAMKHRGWSPGYTPYEPHQLIENSVLLRSITGHQPRASKAPALVPEFASCLMVRSRHPIPAPCPIMTKLTKPWAVPPFAQCALPEVPIHSKLLRATPIRLIGGDGDDYEKDKMLYVFELAWGVPHEPEKFVQEAVTAGHPSQYESFLPKILHQALEAHKALSDAELVKLRLKWVKKWTERSQTLELRASERDLKASLPQHAKTILKDKKIALWKEMLEDLQYEDMGVVDELVYFDNTEKRKQDLSDLIQETLKSKNVTQKEGAGCARLQDTWRLYANGQVLPRAVLQEVGRLPSSHTIELEQELLDAVSQAAVCNADLEQFTY</sequence>
<gene>
    <name evidence="2" type="ORF">SCF082_LOCUS4059</name>
</gene>
<name>A0ABP0HX14_9DINO</name>
<dbReference type="EMBL" id="CAXAMM010002113">
    <property type="protein sequence ID" value="CAK8994753.1"/>
    <property type="molecule type" value="Genomic_DNA"/>
</dbReference>
<reference evidence="2 3" key="1">
    <citation type="submission" date="2024-02" db="EMBL/GenBank/DDBJ databases">
        <authorList>
            <person name="Chen Y."/>
            <person name="Shah S."/>
            <person name="Dougan E. K."/>
            <person name="Thang M."/>
            <person name="Chan C."/>
        </authorList>
    </citation>
    <scope>NUCLEOTIDE SEQUENCE [LARGE SCALE GENOMIC DNA]</scope>
</reference>
<proteinExistence type="predicted"/>
<keyword evidence="3" id="KW-1185">Reference proteome</keyword>
<dbReference type="Proteomes" id="UP001642464">
    <property type="component" value="Unassembled WGS sequence"/>
</dbReference>
<evidence type="ECO:0000313" key="2">
    <source>
        <dbReference type="EMBL" id="CAK8994753.1"/>
    </source>
</evidence>
<organism evidence="2 3">
    <name type="scientific">Durusdinium trenchii</name>
    <dbReference type="NCBI Taxonomy" id="1381693"/>
    <lineage>
        <taxon>Eukaryota</taxon>
        <taxon>Sar</taxon>
        <taxon>Alveolata</taxon>
        <taxon>Dinophyceae</taxon>
        <taxon>Suessiales</taxon>
        <taxon>Symbiodiniaceae</taxon>
        <taxon>Durusdinium</taxon>
    </lineage>
</organism>
<evidence type="ECO:0000313" key="3">
    <source>
        <dbReference type="Proteomes" id="UP001642464"/>
    </source>
</evidence>
<feature type="compositionally biased region" description="Basic and acidic residues" evidence="1">
    <location>
        <begin position="301"/>
        <end position="323"/>
    </location>
</feature>